<dbReference type="RefSeq" id="WP_054196776.1">
    <property type="nucleotide sequence ID" value="NZ_CABMKQ010000013.1"/>
</dbReference>
<dbReference type="PANTHER" id="PTHR42709">
    <property type="entry name" value="ALKALINE PHOSPHATASE LIKE PROTEIN"/>
    <property type="match status" value="1"/>
</dbReference>
<keyword evidence="1" id="KW-1133">Transmembrane helix</keyword>
<sequence length="188" mass="20818">MQDIINSVSTYGYIVLFFYSLGGGMVALIAAGILSFAGKMDITLSIIVAAVANTIGDTLIFYLARFNKSSLMPYIKNHKRKLAYAGILAKKHGDKIIFIKKFIYGVKTLVPIALGLTKYSFYKFSIINLISSVLWAAIIGFASFKAGDYFVGASDYLGEHGYIMPLAMVCLLLGIWFFLQHITKRRKA</sequence>
<feature type="domain" description="VTT" evidence="2">
    <location>
        <begin position="25"/>
        <end position="142"/>
    </location>
</feature>
<dbReference type="AlphaFoldDB" id="A0A0M5MG57"/>
<evidence type="ECO:0000313" key="3">
    <source>
        <dbReference type="EMBL" id="ALF47800.1"/>
    </source>
</evidence>
<dbReference type="Proteomes" id="UP000066049">
    <property type="component" value="Chromosome"/>
</dbReference>
<gene>
    <name evidence="3" type="ORF">CCON33237_1133</name>
</gene>
<keyword evidence="1" id="KW-0472">Membrane</keyword>
<keyword evidence="1" id="KW-0812">Transmembrane</keyword>
<organism evidence="3 4">
    <name type="scientific">Campylobacter concisus</name>
    <dbReference type="NCBI Taxonomy" id="199"/>
    <lineage>
        <taxon>Bacteria</taxon>
        <taxon>Pseudomonadati</taxon>
        <taxon>Campylobacterota</taxon>
        <taxon>Epsilonproteobacteria</taxon>
        <taxon>Campylobacterales</taxon>
        <taxon>Campylobacteraceae</taxon>
        <taxon>Campylobacter</taxon>
    </lineage>
</organism>
<proteinExistence type="predicted"/>
<dbReference type="GeneID" id="28662807"/>
<name>A0A0M5MG57_9BACT</name>
<evidence type="ECO:0000313" key="4">
    <source>
        <dbReference type="Proteomes" id="UP000066049"/>
    </source>
</evidence>
<evidence type="ECO:0000259" key="2">
    <source>
        <dbReference type="Pfam" id="PF09335"/>
    </source>
</evidence>
<reference evidence="4" key="1">
    <citation type="submission" date="2015-08" db="EMBL/GenBank/DDBJ databases">
        <title>Comparative genomics of the Campylobacter concisus group.</title>
        <authorList>
            <person name="Miller W.G."/>
            <person name="Yee E."/>
            <person name="Chapman M.H."/>
            <person name="Huynh S."/>
            <person name="Bono J.L."/>
            <person name="On S.L.W."/>
            <person name="St Leger J."/>
            <person name="Foster G."/>
            <person name="Parker C.T."/>
        </authorList>
    </citation>
    <scope>NUCLEOTIDE SEQUENCE [LARGE SCALE GENOMIC DNA]</scope>
    <source>
        <strain evidence="4">ATCC 33237</strain>
    </source>
</reference>
<feature type="transmembrane region" description="Helical" evidence="1">
    <location>
        <begin position="12"/>
        <end position="36"/>
    </location>
</feature>
<dbReference type="EMBL" id="CP012541">
    <property type="protein sequence ID" value="ALF47800.1"/>
    <property type="molecule type" value="Genomic_DNA"/>
</dbReference>
<feature type="transmembrane region" description="Helical" evidence="1">
    <location>
        <begin position="162"/>
        <end position="179"/>
    </location>
</feature>
<accession>A0A0M5MG57</accession>
<feature type="transmembrane region" description="Helical" evidence="1">
    <location>
        <begin position="121"/>
        <end position="142"/>
    </location>
</feature>
<protein>
    <submittedName>
        <fullName evidence="3">Putative membrane protein, DedA family, type III (SNARE domain)</fullName>
    </submittedName>
</protein>
<feature type="transmembrane region" description="Helical" evidence="1">
    <location>
        <begin position="42"/>
        <end position="64"/>
    </location>
</feature>
<dbReference type="PANTHER" id="PTHR42709:SF2">
    <property type="entry name" value="INNER MEMBRANE PROTEIN YOHD"/>
    <property type="match status" value="1"/>
</dbReference>
<dbReference type="Pfam" id="PF09335">
    <property type="entry name" value="VTT_dom"/>
    <property type="match status" value="1"/>
</dbReference>
<dbReference type="InterPro" id="IPR032816">
    <property type="entry name" value="VTT_dom"/>
</dbReference>
<dbReference type="GO" id="GO:0005886">
    <property type="term" value="C:plasma membrane"/>
    <property type="evidence" value="ECO:0007669"/>
    <property type="project" value="TreeGrafter"/>
</dbReference>
<dbReference type="PATRIC" id="fig|199.248.peg.1169"/>
<evidence type="ECO:0000256" key="1">
    <source>
        <dbReference type="SAM" id="Phobius"/>
    </source>
</evidence>
<dbReference type="KEGG" id="ccoc:CCON33237_1133"/>
<dbReference type="InterPro" id="IPR051311">
    <property type="entry name" value="DedA_domain"/>
</dbReference>